<dbReference type="RefSeq" id="WP_190294371.1">
    <property type="nucleotide sequence ID" value="NZ_JABFCZ010000051.1"/>
</dbReference>
<reference evidence="1" key="1">
    <citation type="submission" date="2020-05" db="EMBL/GenBank/DDBJ databases">
        <title>Identification of trans-AT polyketide cluster in two marine bacteria, producers of a novel glutaramide-containing polyketide sesbanimide D and analogs.</title>
        <authorList>
            <person name="Kacar D."/>
            <person name="Rodriguez P."/>
            <person name="Canedo L."/>
            <person name="Gonzalez E."/>
            <person name="Galan B."/>
            <person name="De La Calle F."/>
            <person name="Garcia J.L."/>
        </authorList>
    </citation>
    <scope>NUCLEOTIDE SEQUENCE</scope>
    <source>
        <strain evidence="1">PHM038</strain>
    </source>
</reference>
<organism evidence="1 2">
    <name type="scientific">Roseibium aggregatum</name>
    <dbReference type="NCBI Taxonomy" id="187304"/>
    <lineage>
        <taxon>Bacteria</taxon>
        <taxon>Pseudomonadati</taxon>
        <taxon>Pseudomonadota</taxon>
        <taxon>Alphaproteobacteria</taxon>
        <taxon>Hyphomicrobiales</taxon>
        <taxon>Stappiaceae</taxon>
        <taxon>Roseibium</taxon>
    </lineage>
</organism>
<gene>
    <name evidence="1" type="ORF">HK439_25810</name>
</gene>
<proteinExistence type="predicted"/>
<accession>A0A926S911</accession>
<evidence type="ECO:0000313" key="1">
    <source>
        <dbReference type="EMBL" id="MBD1549682.1"/>
    </source>
</evidence>
<dbReference type="Proteomes" id="UP000598467">
    <property type="component" value="Unassembled WGS sequence"/>
</dbReference>
<sequence length="116" mass="12474">MHQIKQNGPQLLPGKLCATFSIFPFAQHGIELARDISESGGRRGDQDVKHTVGGNLFFRPRCRIANPLILGVPEGLINSQVSFSLGAYGAIAGSLPNIPSIWSDEWTATVKSSSVK</sequence>
<protein>
    <submittedName>
        <fullName evidence="1">Uncharacterized protein</fullName>
    </submittedName>
</protein>
<comment type="caution">
    <text evidence="1">The sequence shown here is derived from an EMBL/GenBank/DDBJ whole genome shotgun (WGS) entry which is preliminary data.</text>
</comment>
<dbReference type="EMBL" id="JABFCZ010000051">
    <property type="protein sequence ID" value="MBD1549682.1"/>
    <property type="molecule type" value="Genomic_DNA"/>
</dbReference>
<evidence type="ECO:0000313" key="2">
    <source>
        <dbReference type="Proteomes" id="UP000598467"/>
    </source>
</evidence>
<dbReference type="AlphaFoldDB" id="A0A926S911"/>
<name>A0A926S911_9HYPH</name>